<sequence length="257" mass="27827">MLRTPDPDGAAIVAHHPGNGKGLSATTVEALTALSRALRILCLTSIAGAAGADPADLTLTPGNLVAGQYLAWYAQDWWQWAFSMPTDQSPIRDDNGRLCGVNQGGPVWYLAGGFGSARIRRACVVPAGRFIFFPIINTVVTTMPGQTRTCEEVRAEATQNNDRYVHLMVEVDGVRIPDLKRTRIAPETCFDLAGRAPSAVEPRPFYPSATDGFWVMLAPLSPGDHRIEFRAFYTNPDTPGGDAVQNISYDIRIQGAP</sequence>
<name>A0ABT0M4E0_9RHOB</name>
<gene>
    <name evidence="1" type="ORF">M3N55_12325</name>
</gene>
<evidence type="ECO:0000313" key="2">
    <source>
        <dbReference type="Proteomes" id="UP001202550"/>
    </source>
</evidence>
<evidence type="ECO:0000313" key="1">
    <source>
        <dbReference type="EMBL" id="MCL1629518.1"/>
    </source>
</evidence>
<organism evidence="1 2">
    <name type="scientific">Roseinatronobacter domitianus</name>
    <dbReference type="NCBI Taxonomy" id="2940293"/>
    <lineage>
        <taxon>Bacteria</taxon>
        <taxon>Pseudomonadati</taxon>
        <taxon>Pseudomonadota</taxon>
        <taxon>Alphaproteobacteria</taxon>
        <taxon>Rhodobacterales</taxon>
        <taxon>Paracoccaceae</taxon>
        <taxon>Roseinatronobacter</taxon>
    </lineage>
</organism>
<comment type="caution">
    <text evidence="1">The sequence shown here is derived from an EMBL/GenBank/DDBJ whole genome shotgun (WGS) entry which is preliminary data.</text>
</comment>
<dbReference type="EMBL" id="JALZWP010000012">
    <property type="protein sequence ID" value="MCL1629518.1"/>
    <property type="molecule type" value="Genomic_DNA"/>
</dbReference>
<keyword evidence="2" id="KW-1185">Reference proteome</keyword>
<protein>
    <submittedName>
        <fullName evidence="1">Uncharacterized protein</fullName>
    </submittedName>
</protein>
<accession>A0ABT0M4E0</accession>
<proteinExistence type="predicted"/>
<dbReference type="Proteomes" id="UP001202550">
    <property type="component" value="Unassembled WGS sequence"/>
</dbReference>
<reference evidence="1 2" key="1">
    <citation type="submission" date="2022-05" db="EMBL/GenBank/DDBJ databases">
        <title>Seasonal and diel survey of microbial diversity of the Tyrrhenian coast.</title>
        <authorList>
            <person name="Gattoni G."/>
            <person name="Corral P."/>
        </authorList>
    </citation>
    <scope>NUCLEOTIDE SEQUENCE [LARGE SCALE GENOMIC DNA]</scope>
    <source>
        <strain evidence="1 2">V10</strain>
    </source>
</reference>
<dbReference type="RefSeq" id="WP_249059506.1">
    <property type="nucleotide sequence ID" value="NZ_JALZWP010000012.1"/>
</dbReference>